<evidence type="ECO:0000259" key="4">
    <source>
        <dbReference type="PROSITE" id="PS50949"/>
    </source>
</evidence>
<dbReference type="PROSITE" id="PS50949">
    <property type="entry name" value="HTH_GNTR"/>
    <property type="match status" value="1"/>
</dbReference>
<dbReference type="SMART" id="SM00866">
    <property type="entry name" value="UTRA"/>
    <property type="match status" value="1"/>
</dbReference>
<dbReference type="GO" id="GO:0003700">
    <property type="term" value="F:DNA-binding transcription factor activity"/>
    <property type="evidence" value="ECO:0007669"/>
    <property type="project" value="InterPro"/>
</dbReference>
<evidence type="ECO:0000313" key="5">
    <source>
        <dbReference type="EMBL" id="SDZ30384.1"/>
    </source>
</evidence>
<dbReference type="SMART" id="SM00345">
    <property type="entry name" value="HTH_GNTR"/>
    <property type="match status" value="1"/>
</dbReference>
<dbReference type="OrthoDB" id="5100769at2"/>
<accession>A0A1H3RXF7</accession>
<dbReference type="SUPFAM" id="SSF64288">
    <property type="entry name" value="Chorismate lyase-like"/>
    <property type="match status" value="1"/>
</dbReference>
<keyword evidence="3" id="KW-0804">Transcription</keyword>
<dbReference type="InterPro" id="IPR036388">
    <property type="entry name" value="WH-like_DNA-bd_sf"/>
</dbReference>
<evidence type="ECO:0000256" key="1">
    <source>
        <dbReference type="ARBA" id="ARBA00023015"/>
    </source>
</evidence>
<keyword evidence="1" id="KW-0805">Transcription regulation</keyword>
<name>A0A1H3RXF7_9MICO</name>
<evidence type="ECO:0000256" key="3">
    <source>
        <dbReference type="ARBA" id="ARBA00023163"/>
    </source>
</evidence>
<dbReference type="InterPro" id="IPR011663">
    <property type="entry name" value="UTRA"/>
</dbReference>
<dbReference type="Pfam" id="PF00392">
    <property type="entry name" value="GntR"/>
    <property type="match status" value="1"/>
</dbReference>
<keyword evidence="2 5" id="KW-0238">DNA-binding</keyword>
<sequence length="250" mass="27207">MTDPAEILRRGVLAIAREVSTTGGALPGEHELARRLDANRPQVRRVLAQLEQQGIVRRHQGAATTVDPIALQMTVRLEDQLEHRELLDRLGYEPGVELLGQERIELTSPLTEVLAAPAPAPAILARKRWTADGRPAMLAENVLLLPAGPDTTGGPDAATGSDPIDAGRSIFPLVEELWHEPVVWEVATPGVENVAEPHATLLGLAPGAACMTFTIVGVLRSGRRVFHAFERHNPAIVQYSVVRRFPEPWT</sequence>
<dbReference type="InterPro" id="IPR036390">
    <property type="entry name" value="WH_DNA-bd_sf"/>
</dbReference>
<dbReference type="Gene3D" id="1.10.10.10">
    <property type="entry name" value="Winged helix-like DNA-binding domain superfamily/Winged helix DNA-binding domain"/>
    <property type="match status" value="1"/>
</dbReference>
<feature type="domain" description="HTH gntR-type" evidence="4">
    <location>
        <begin position="1"/>
        <end position="69"/>
    </location>
</feature>
<dbReference type="PRINTS" id="PR00035">
    <property type="entry name" value="HTHGNTR"/>
</dbReference>
<proteinExistence type="predicted"/>
<dbReference type="PANTHER" id="PTHR44846:SF1">
    <property type="entry name" value="MANNOSYL-D-GLYCERATE TRANSPORT_METABOLISM SYSTEM REPRESSOR MNGR-RELATED"/>
    <property type="match status" value="1"/>
</dbReference>
<dbReference type="STRING" id="381665.SAMN05216554_3155"/>
<dbReference type="Gene3D" id="3.40.1410.10">
    <property type="entry name" value="Chorismate lyase-like"/>
    <property type="match status" value="1"/>
</dbReference>
<dbReference type="GO" id="GO:0003677">
    <property type="term" value="F:DNA binding"/>
    <property type="evidence" value="ECO:0007669"/>
    <property type="project" value="UniProtKB-KW"/>
</dbReference>
<dbReference type="Pfam" id="PF07702">
    <property type="entry name" value="UTRA"/>
    <property type="match status" value="1"/>
</dbReference>
<organism evidence="5 6">
    <name type="scientific">Herbiconiux ginsengi</name>
    <dbReference type="NCBI Taxonomy" id="381665"/>
    <lineage>
        <taxon>Bacteria</taxon>
        <taxon>Bacillati</taxon>
        <taxon>Actinomycetota</taxon>
        <taxon>Actinomycetes</taxon>
        <taxon>Micrococcales</taxon>
        <taxon>Microbacteriaceae</taxon>
        <taxon>Herbiconiux</taxon>
    </lineage>
</organism>
<keyword evidence="6" id="KW-1185">Reference proteome</keyword>
<reference evidence="5 6" key="1">
    <citation type="submission" date="2016-10" db="EMBL/GenBank/DDBJ databases">
        <authorList>
            <person name="de Groot N.N."/>
        </authorList>
    </citation>
    <scope>NUCLEOTIDE SEQUENCE [LARGE SCALE GENOMIC DNA]</scope>
    <source>
        <strain evidence="5 6">CGMCC 4.3491</strain>
    </source>
</reference>
<evidence type="ECO:0000313" key="6">
    <source>
        <dbReference type="Proteomes" id="UP000198891"/>
    </source>
</evidence>
<dbReference type="PANTHER" id="PTHR44846">
    <property type="entry name" value="MANNOSYL-D-GLYCERATE TRANSPORT/METABOLISM SYSTEM REPRESSOR MNGR-RELATED"/>
    <property type="match status" value="1"/>
</dbReference>
<gene>
    <name evidence="5" type="ORF">SAMN05216554_3155</name>
</gene>
<dbReference type="InterPro" id="IPR050679">
    <property type="entry name" value="Bact_HTH_transcr_reg"/>
</dbReference>
<dbReference type="AlphaFoldDB" id="A0A1H3RXF7"/>
<dbReference type="InterPro" id="IPR000524">
    <property type="entry name" value="Tscrpt_reg_HTH_GntR"/>
</dbReference>
<dbReference type="RefSeq" id="WP_092555460.1">
    <property type="nucleotide sequence ID" value="NZ_FNPZ01000003.1"/>
</dbReference>
<evidence type="ECO:0000256" key="2">
    <source>
        <dbReference type="ARBA" id="ARBA00023125"/>
    </source>
</evidence>
<dbReference type="SUPFAM" id="SSF46785">
    <property type="entry name" value="Winged helix' DNA-binding domain"/>
    <property type="match status" value="1"/>
</dbReference>
<dbReference type="GO" id="GO:0045892">
    <property type="term" value="P:negative regulation of DNA-templated transcription"/>
    <property type="evidence" value="ECO:0007669"/>
    <property type="project" value="TreeGrafter"/>
</dbReference>
<dbReference type="Proteomes" id="UP000198891">
    <property type="component" value="Unassembled WGS sequence"/>
</dbReference>
<dbReference type="InterPro" id="IPR028978">
    <property type="entry name" value="Chorismate_lyase_/UTRA_dom_sf"/>
</dbReference>
<dbReference type="EMBL" id="FNPZ01000003">
    <property type="protein sequence ID" value="SDZ30384.1"/>
    <property type="molecule type" value="Genomic_DNA"/>
</dbReference>
<protein>
    <submittedName>
        <fullName evidence="5">DNA-binding transcriptional regulator, GntR family</fullName>
    </submittedName>
</protein>